<keyword evidence="12" id="KW-1185">Reference proteome</keyword>
<dbReference type="Proteomes" id="UP000488956">
    <property type="component" value="Unassembled WGS sequence"/>
</dbReference>
<protein>
    <recommendedName>
        <fullName evidence="20">Peptidase S54 rhomboid domain-containing protein</fullName>
    </recommendedName>
</protein>
<dbReference type="EMBL" id="QXFX01007551">
    <property type="protein sequence ID" value="KAE9056749.1"/>
    <property type="molecule type" value="Genomic_DNA"/>
</dbReference>
<organism evidence="2 11">
    <name type="scientific">Phytophthora fragariae</name>
    <dbReference type="NCBI Taxonomy" id="53985"/>
    <lineage>
        <taxon>Eukaryota</taxon>
        <taxon>Sar</taxon>
        <taxon>Stramenopiles</taxon>
        <taxon>Oomycota</taxon>
        <taxon>Peronosporomycetes</taxon>
        <taxon>Peronosporales</taxon>
        <taxon>Peronosporaceae</taxon>
        <taxon>Phytophthora</taxon>
    </lineage>
</organism>
<name>A0A6A3EQI1_9STRA</name>
<gene>
    <name evidence="10" type="ORF">PF001_g31836</name>
    <name evidence="9" type="ORF">PF002_g14839</name>
    <name evidence="8" type="ORF">PF004_g13409</name>
    <name evidence="7" type="ORF">PF005_g27843</name>
    <name evidence="5" type="ORF">PF006_g30444</name>
    <name evidence="6" type="ORF">PF007_g14079</name>
    <name evidence="2" type="ORF">PF009_g15375</name>
    <name evidence="4" type="ORF">PF010_g31645</name>
    <name evidence="3" type="ORF">PF011_g13054</name>
</gene>
<evidence type="ECO:0000313" key="16">
    <source>
        <dbReference type="Proteomes" id="UP000441208"/>
    </source>
</evidence>
<dbReference type="Proteomes" id="UP000460718">
    <property type="component" value="Unassembled WGS sequence"/>
</dbReference>
<evidence type="ECO:0000313" key="6">
    <source>
        <dbReference type="EMBL" id="KAE9104381.1"/>
    </source>
</evidence>
<evidence type="ECO:0000313" key="14">
    <source>
        <dbReference type="Proteomes" id="UP000440367"/>
    </source>
</evidence>
<dbReference type="AlphaFoldDB" id="A0A6A3EQI1"/>
<evidence type="ECO:0000313" key="4">
    <source>
        <dbReference type="EMBL" id="KAE9056749.1"/>
    </source>
</evidence>
<evidence type="ECO:0000313" key="12">
    <source>
        <dbReference type="Proteomes" id="UP000433483"/>
    </source>
</evidence>
<evidence type="ECO:0000256" key="1">
    <source>
        <dbReference type="SAM" id="SignalP"/>
    </source>
</evidence>
<dbReference type="EMBL" id="QXGA01005817">
    <property type="protein sequence ID" value="KAE9065562.1"/>
    <property type="molecule type" value="Genomic_DNA"/>
</dbReference>
<feature type="chain" id="PRO_5036163703" description="Peptidase S54 rhomboid domain-containing protein" evidence="1">
    <location>
        <begin position="25"/>
        <end position="78"/>
    </location>
</feature>
<dbReference type="Proteomes" id="UP000440732">
    <property type="component" value="Unassembled WGS sequence"/>
</dbReference>
<dbReference type="EMBL" id="QXGB01003632">
    <property type="protein sequence ID" value="KAE9169729.1"/>
    <property type="molecule type" value="Genomic_DNA"/>
</dbReference>
<reference evidence="11 12" key="1">
    <citation type="submission" date="2018-08" db="EMBL/GenBank/DDBJ databases">
        <title>Genomic investigation of the strawberry pathogen Phytophthora fragariae indicates pathogenicity is determined by transcriptional variation in three key races.</title>
        <authorList>
            <person name="Adams T.M."/>
            <person name="Armitage A.D."/>
            <person name="Sobczyk M.K."/>
            <person name="Bates H.J."/>
            <person name="Dunwell J.M."/>
            <person name="Nellist C.F."/>
            <person name="Harrison R.J."/>
        </authorList>
    </citation>
    <scope>NUCLEOTIDE SEQUENCE [LARGE SCALE GENOMIC DNA]</scope>
    <source>
        <strain evidence="10 13">A4</strain>
        <strain evidence="9 14">BC-1</strain>
        <strain evidence="8 18">BC-23</strain>
        <strain evidence="7 12">NOV-27</strain>
        <strain evidence="5 15">NOV-5</strain>
        <strain evidence="6 16">NOV-71</strain>
        <strain evidence="2 11">NOV-9</strain>
        <strain evidence="4 19">ONT-3</strain>
        <strain evidence="3 17">SCRP245</strain>
    </source>
</reference>
<dbReference type="Proteomes" id="UP000433483">
    <property type="component" value="Unassembled WGS sequence"/>
</dbReference>
<dbReference type="Proteomes" id="UP000441208">
    <property type="component" value="Unassembled WGS sequence"/>
</dbReference>
<dbReference type="EMBL" id="QXFZ01000801">
    <property type="protein sequence ID" value="KAE9104381.1"/>
    <property type="molecule type" value="Genomic_DNA"/>
</dbReference>
<feature type="signal peptide" evidence="1">
    <location>
        <begin position="1"/>
        <end position="24"/>
    </location>
</feature>
<comment type="caution">
    <text evidence="2">The sequence shown here is derived from an EMBL/GenBank/DDBJ whole genome shotgun (WGS) entry which is preliminary data.</text>
</comment>
<evidence type="ECO:0000313" key="19">
    <source>
        <dbReference type="Proteomes" id="UP000488956"/>
    </source>
</evidence>
<dbReference type="Proteomes" id="UP000437068">
    <property type="component" value="Unassembled WGS sequence"/>
</dbReference>
<dbReference type="Proteomes" id="UP000429523">
    <property type="component" value="Unassembled WGS sequence"/>
</dbReference>
<evidence type="ECO:0000313" key="17">
    <source>
        <dbReference type="Proteomes" id="UP000460718"/>
    </source>
</evidence>
<evidence type="ECO:0008006" key="20">
    <source>
        <dbReference type="Google" id="ProtNLM"/>
    </source>
</evidence>
<evidence type="ECO:0000313" key="2">
    <source>
        <dbReference type="EMBL" id="KAE8934657.1"/>
    </source>
</evidence>
<dbReference type="EMBL" id="QXGD01000806">
    <property type="protein sequence ID" value="KAE9223944.1"/>
    <property type="molecule type" value="Genomic_DNA"/>
</dbReference>
<evidence type="ECO:0000313" key="9">
    <source>
        <dbReference type="EMBL" id="KAE9223944.1"/>
    </source>
</evidence>
<evidence type="ECO:0000313" key="18">
    <source>
        <dbReference type="Proteomes" id="UP000476176"/>
    </source>
</evidence>
<dbReference type="EMBL" id="QXGE01007672">
    <property type="protein sequence ID" value="KAE9263039.1"/>
    <property type="molecule type" value="Genomic_DNA"/>
</dbReference>
<dbReference type="Proteomes" id="UP000440367">
    <property type="component" value="Unassembled WGS sequence"/>
</dbReference>
<accession>A0A6A3EQI1</accession>
<keyword evidence="1" id="KW-0732">Signal</keyword>
<proteinExistence type="predicted"/>
<dbReference type="EMBL" id="QXGF01000883">
    <property type="protein sequence ID" value="KAE8934657.1"/>
    <property type="molecule type" value="Genomic_DNA"/>
</dbReference>
<evidence type="ECO:0000313" key="3">
    <source>
        <dbReference type="EMBL" id="KAE9003062.1"/>
    </source>
</evidence>
<evidence type="ECO:0000313" key="11">
    <source>
        <dbReference type="Proteomes" id="UP000429523"/>
    </source>
</evidence>
<evidence type="ECO:0000313" key="10">
    <source>
        <dbReference type="EMBL" id="KAE9263039.1"/>
    </source>
</evidence>
<dbReference type="EMBL" id="QXFW01000786">
    <property type="protein sequence ID" value="KAE9003062.1"/>
    <property type="molecule type" value="Genomic_DNA"/>
</dbReference>
<dbReference type="EMBL" id="QXGC01000810">
    <property type="protein sequence ID" value="KAE9220190.1"/>
    <property type="molecule type" value="Genomic_DNA"/>
</dbReference>
<evidence type="ECO:0000313" key="15">
    <source>
        <dbReference type="Proteomes" id="UP000440732"/>
    </source>
</evidence>
<evidence type="ECO:0000313" key="13">
    <source>
        <dbReference type="Proteomes" id="UP000437068"/>
    </source>
</evidence>
<evidence type="ECO:0000313" key="8">
    <source>
        <dbReference type="EMBL" id="KAE9220190.1"/>
    </source>
</evidence>
<evidence type="ECO:0000313" key="5">
    <source>
        <dbReference type="EMBL" id="KAE9065562.1"/>
    </source>
</evidence>
<evidence type="ECO:0000313" key="7">
    <source>
        <dbReference type="EMBL" id="KAE9169729.1"/>
    </source>
</evidence>
<dbReference type="Proteomes" id="UP000476176">
    <property type="component" value="Unassembled WGS sequence"/>
</dbReference>
<sequence>MLRRAISHLLFNSVCVGMIARGLGVAGGNYHAAISTPGTHRSFGTHLCSKSSVGYVSIERQVRDPVSKSYTSTSSSRS</sequence>